<feature type="region of interest" description="Disordered" evidence="1">
    <location>
        <begin position="32"/>
        <end position="100"/>
    </location>
</feature>
<comment type="caution">
    <text evidence="2">The sequence shown here is derived from an EMBL/GenBank/DDBJ whole genome shotgun (WGS) entry which is preliminary data.</text>
</comment>
<dbReference type="EMBL" id="JAUSQU010000001">
    <property type="protein sequence ID" value="MDP9841641.1"/>
    <property type="molecule type" value="Genomic_DNA"/>
</dbReference>
<dbReference type="RefSeq" id="WP_307555141.1">
    <property type="nucleotide sequence ID" value="NZ_JAUSQU010000001.1"/>
</dbReference>
<evidence type="ECO:0000313" key="3">
    <source>
        <dbReference type="Proteomes" id="UP001225356"/>
    </source>
</evidence>
<name>A0ABT9Q5H3_9ACTN</name>
<gene>
    <name evidence="2" type="ORF">J2853_000852</name>
</gene>
<protein>
    <submittedName>
        <fullName evidence="2">Uncharacterized protein</fullName>
    </submittedName>
</protein>
<evidence type="ECO:0000256" key="1">
    <source>
        <dbReference type="SAM" id="MobiDB-lite"/>
    </source>
</evidence>
<dbReference type="Proteomes" id="UP001225356">
    <property type="component" value="Unassembled WGS sequence"/>
</dbReference>
<proteinExistence type="predicted"/>
<evidence type="ECO:0000313" key="2">
    <source>
        <dbReference type="EMBL" id="MDP9841641.1"/>
    </source>
</evidence>
<organism evidence="2 3">
    <name type="scientific">Streptosporangium lutulentum</name>
    <dbReference type="NCBI Taxonomy" id="1461250"/>
    <lineage>
        <taxon>Bacteria</taxon>
        <taxon>Bacillati</taxon>
        <taxon>Actinomycetota</taxon>
        <taxon>Actinomycetes</taxon>
        <taxon>Streptosporangiales</taxon>
        <taxon>Streptosporangiaceae</taxon>
        <taxon>Streptosporangium</taxon>
    </lineage>
</organism>
<sequence>MPLRGARGDAIREQRYVRTLLSRRMGGLIAVGGAPAHARPSPRTCRSPWSTRADPPGIPRARRPSPATWAERGSPFAAGDRPEIDAVFRGGDQAAAGVSA</sequence>
<keyword evidence="3" id="KW-1185">Reference proteome</keyword>
<accession>A0ABT9Q5H3</accession>
<reference evidence="2 3" key="1">
    <citation type="submission" date="2023-07" db="EMBL/GenBank/DDBJ databases">
        <title>Sequencing the genomes of 1000 actinobacteria strains.</title>
        <authorList>
            <person name="Klenk H.-P."/>
        </authorList>
    </citation>
    <scope>NUCLEOTIDE SEQUENCE [LARGE SCALE GENOMIC DNA]</scope>
    <source>
        <strain evidence="2 3">DSM 46740</strain>
    </source>
</reference>